<evidence type="ECO:0000259" key="5">
    <source>
        <dbReference type="Pfam" id="PF04542"/>
    </source>
</evidence>
<gene>
    <name evidence="7" type="ORF">FHW36_105397</name>
</gene>
<dbReference type="NCBIfam" id="TIGR02985">
    <property type="entry name" value="Sig70_bacteroi1"/>
    <property type="match status" value="1"/>
</dbReference>
<dbReference type="PANTHER" id="PTHR43133:SF46">
    <property type="entry name" value="RNA POLYMERASE SIGMA-70 FACTOR ECF SUBFAMILY"/>
    <property type="match status" value="1"/>
</dbReference>
<accession>A0A561PPC5</accession>
<dbReference type="NCBIfam" id="TIGR02937">
    <property type="entry name" value="sigma70-ECF"/>
    <property type="match status" value="1"/>
</dbReference>
<protein>
    <submittedName>
        <fullName evidence="7">RNA polymerase sigma-70 factor (ECF subfamily)</fullName>
    </submittedName>
</protein>
<dbReference type="GO" id="GO:0016987">
    <property type="term" value="F:sigma factor activity"/>
    <property type="evidence" value="ECO:0007669"/>
    <property type="project" value="UniProtKB-KW"/>
</dbReference>
<dbReference type="InterPro" id="IPR014327">
    <property type="entry name" value="RNA_pol_sigma70_bacteroid"/>
</dbReference>
<dbReference type="RefSeq" id="WP_145671127.1">
    <property type="nucleotide sequence ID" value="NZ_VIWO01000005.1"/>
</dbReference>
<proteinExistence type="inferred from homology"/>
<dbReference type="Pfam" id="PF08281">
    <property type="entry name" value="Sigma70_r4_2"/>
    <property type="match status" value="1"/>
</dbReference>
<evidence type="ECO:0000256" key="3">
    <source>
        <dbReference type="ARBA" id="ARBA00023082"/>
    </source>
</evidence>
<name>A0A561PPC5_9BACT</name>
<comment type="similarity">
    <text evidence="1">Belongs to the sigma-70 factor family. ECF subfamily.</text>
</comment>
<comment type="caution">
    <text evidence="7">The sequence shown here is derived from an EMBL/GenBank/DDBJ whole genome shotgun (WGS) entry which is preliminary data.</text>
</comment>
<feature type="domain" description="RNA polymerase sigma-70 region 2" evidence="5">
    <location>
        <begin position="23"/>
        <end position="87"/>
    </location>
</feature>
<keyword evidence="8" id="KW-1185">Reference proteome</keyword>
<sequence length="184" mass="21584">MSTSEDSATFLANGDRDLFNDLYIRYWEKLFLVANKHLKDAVVAEDVVHDVFLSLWNNRKKVAIQQFENYLVTAVKYQVLTQIRKKAYARKYTREAAMDSAAELVPEISHVVHNKKILELLYKEIDLLPEKCRLIFQYSREAGMTSKEIAQTLKISKKTVDNQIHKALERLKFRLKHMLFMFLG</sequence>
<organism evidence="7 8">
    <name type="scientific">Chitinophaga polysaccharea</name>
    <dbReference type="NCBI Taxonomy" id="1293035"/>
    <lineage>
        <taxon>Bacteria</taxon>
        <taxon>Pseudomonadati</taxon>
        <taxon>Bacteroidota</taxon>
        <taxon>Chitinophagia</taxon>
        <taxon>Chitinophagales</taxon>
        <taxon>Chitinophagaceae</taxon>
        <taxon>Chitinophaga</taxon>
    </lineage>
</organism>
<feature type="domain" description="RNA polymerase sigma factor 70 region 4 type 2" evidence="6">
    <location>
        <begin position="119"/>
        <end position="171"/>
    </location>
</feature>
<keyword evidence="2" id="KW-0805">Transcription regulation</keyword>
<dbReference type="InterPro" id="IPR013249">
    <property type="entry name" value="RNA_pol_sigma70_r4_t2"/>
</dbReference>
<evidence type="ECO:0000256" key="2">
    <source>
        <dbReference type="ARBA" id="ARBA00023015"/>
    </source>
</evidence>
<dbReference type="InterPro" id="IPR039425">
    <property type="entry name" value="RNA_pol_sigma-70-like"/>
</dbReference>
<keyword evidence="3" id="KW-0731">Sigma factor</keyword>
<dbReference type="PANTHER" id="PTHR43133">
    <property type="entry name" value="RNA POLYMERASE ECF-TYPE SIGMA FACTO"/>
    <property type="match status" value="1"/>
</dbReference>
<dbReference type="AlphaFoldDB" id="A0A561PPC5"/>
<dbReference type="OrthoDB" id="1097528at2"/>
<dbReference type="Gene3D" id="1.10.1740.10">
    <property type="match status" value="1"/>
</dbReference>
<dbReference type="SUPFAM" id="SSF88946">
    <property type="entry name" value="Sigma2 domain of RNA polymerase sigma factors"/>
    <property type="match status" value="1"/>
</dbReference>
<dbReference type="Proteomes" id="UP000320811">
    <property type="component" value="Unassembled WGS sequence"/>
</dbReference>
<dbReference type="GO" id="GO:0003677">
    <property type="term" value="F:DNA binding"/>
    <property type="evidence" value="ECO:0007669"/>
    <property type="project" value="InterPro"/>
</dbReference>
<dbReference type="InterPro" id="IPR036388">
    <property type="entry name" value="WH-like_DNA-bd_sf"/>
</dbReference>
<dbReference type="EMBL" id="VIWO01000005">
    <property type="protein sequence ID" value="TWF39956.1"/>
    <property type="molecule type" value="Genomic_DNA"/>
</dbReference>
<dbReference type="Gene3D" id="1.10.10.10">
    <property type="entry name" value="Winged helix-like DNA-binding domain superfamily/Winged helix DNA-binding domain"/>
    <property type="match status" value="1"/>
</dbReference>
<evidence type="ECO:0000256" key="1">
    <source>
        <dbReference type="ARBA" id="ARBA00010641"/>
    </source>
</evidence>
<dbReference type="SUPFAM" id="SSF88659">
    <property type="entry name" value="Sigma3 and sigma4 domains of RNA polymerase sigma factors"/>
    <property type="match status" value="1"/>
</dbReference>
<evidence type="ECO:0000256" key="4">
    <source>
        <dbReference type="ARBA" id="ARBA00023163"/>
    </source>
</evidence>
<dbReference type="Pfam" id="PF04542">
    <property type="entry name" value="Sigma70_r2"/>
    <property type="match status" value="1"/>
</dbReference>
<dbReference type="InterPro" id="IPR013324">
    <property type="entry name" value="RNA_pol_sigma_r3/r4-like"/>
</dbReference>
<keyword evidence="4" id="KW-0804">Transcription</keyword>
<dbReference type="InterPro" id="IPR013325">
    <property type="entry name" value="RNA_pol_sigma_r2"/>
</dbReference>
<evidence type="ECO:0000313" key="7">
    <source>
        <dbReference type="EMBL" id="TWF39956.1"/>
    </source>
</evidence>
<dbReference type="InterPro" id="IPR014284">
    <property type="entry name" value="RNA_pol_sigma-70_dom"/>
</dbReference>
<reference evidence="7 8" key="1">
    <citation type="submission" date="2019-06" db="EMBL/GenBank/DDBJ databases">
        <title>Sorghum-associated microbial communities from plants grown in Nebraska, USA.</title>
        <authorList>
            <person name="Schachtman D."/>
        </authorList>
    </citation>
    <scope>NUCLEOTIDE SEQUENCE [LARGE SCALE GENOMIC DNA]</scope>
    <source>
        <strain evidence="7 8">1209</strain>
    </source>
</reference>
<dbReference type="InterPro" id="IPR007627">
    <property type="entry name" value="RNA_pol_sigma70_r2"/>
</dbReference>
<evidence type="ECO:0000259" key="6">
    <source>
        <dbReference type="Pfam" id="PF08281"/>
    </source>
</evidence>
<dbReference type="GO" id="GO:0006352">
    <property type="term" value="P:DNA-templated transcription initiation"/>
    <property type="evidence" value="ECO:0007669"/>
    <property type="project" value="InterPro"/>
</dbReference>
<evidence type="ECO:0000313" key="8">
    <source>
        <dbReference type="Proteomes" id="UP000320811"/>
    </source>
</evidence>